<protein>
    <recommendedName>
        <fullName evidence="9">Mitochondrial pyruvate carrier</fullName>
    </recommendedName>
</protein>
<gene>
    <name evidence="10" type="primary">Mpc1</name>
    <name evidence="10" type="ORF">LOC62_03G004833</name>
</gene>
<keyword evidence="8" id="KW-0472">Membrane</keyword>
<evidence type="ECO:0000256" key="9">
    <source>
        <dbReference type="RuleBase" id="RU363100"/>
    </source>
</evidence>
<accession>A0AAF0Y743</accession>
<keyword evidence="3 9" id="KW-0813">Transport</keyword>
<comment type="subcellular location">
    <subcellularLocation>
        <location evidence="1 9">Mitochondrion inner membrane</location>
        <topology evidence="1 9">Multi-pass membrane protein</topology>
    </subcellularLocation>
</comment>
<evidence type="ECO:0000256" key="3">
    <source>
        <dbReference type="ARBA" id="ARBA00022448"/>
    </source>
</evidence>
<evidence type="ECO:0000256" key="2">
    <source>
        <dbReference type="ARBA" id="ARBA00006416"/>
    </source>
</evidence>
<keyword evidence="7 9" id="KW-0496">Mitochondrion</keyword>
<dbReference type="AlphaFoldDB" id="A0AAF0Y743"/>
<evidence type="ECO:0000256" key="4">
    <source>
        <dbReference type="ARBA" id="ARBA00022692"/>
    </source>
</evidence>
<comment type="similarity">
    <text evidence="2 9">Belongs to the mitochondrial pyruvate carrier (MPC) (TC 2.A.105) family.</text>
</comment>
<keyword evidence="4" id="KW-0812">Transmembrane</keyword>
<evidence type="ECO:0000256" key="5">
    <source>
        <dbReference type="ARBA" id="ARBA00022792"/>
    </source>
</evidence>
<dbReference type="GO" id="GO:0006850">
    <property type="term" value="P:pyruvate import into mitochondria"/>
    <property type="evidence" value="ECO:0007669"/>
    <property type="project" value="InterPro"/>
</dbReference>
<sequence>MARFVNWLKSPEGRNYFFKPPAPHTTHDGTNHHSQVANWGLPLAAIADVVGKDEEYISGVMSPTLAVYSMIFMRFAWRVQPRNYLLFACHATNAAAQSVQEGRFLNYWYLGGRQKKHPELYNADGTPKPEEELKLAAAEAGEPNVESKVLAAVEEAKIASKSA</sequence>
<dbReference type="GeneID" id="87808066"/>
<evidence type="ECO:0000313" key="11">
    <source>
        <dbReference type="Proteomes" id="UP000827549"/>
    </source>
</evidence>
<dbReference type="PANTHER" id="PTHR14154">
    <property type="entry name" value="UPF0041 BRAIN PROTEIN 44-RELATED"/>
    <property type="match status" value="1"/>
</dbReference>
<name>A0AAF0Y743_9TREE</name>
<dbReference type="Pfam" id="PF03650">
    <property type="entry name" value="MPC"/>
    <property type="match status" value="1"/>
</dbReference>
<dbReference type="GO" id="GO:0005743">
    <property type="term" value="C:mitochondrial inner membrane"/>
    <property type="evidence" value="ECO:0007669"/>
    <property type="project" value="UniProtKB-SubCell"/>
</dbReference>
<reference evidence="10" key="1">
    <citation type="submission" date="2023-10" db="EMBL/GenBank/DDBJ databases">
        <authorList>
            <person name="Noh H."/>
        </authorList>
    </citation>
    <scope>NUCLEOTIDE SEQUENCE</scope>
    <source>
        <strain evidence="10">DUCC4014</strain>
    </source>
</reference>
<evidence type="ECO:0000313" key="10">
    <source>
        <dbReference type="EMBL" id="WOO81305.1"/>
    </source>
</evidence>
<organism evidence="10 11">
    <name type="scientific">Vanrija pseudolonga</name>
    <dbReference type="NCBI Taxonomy" id="143232"/>
    <lineage>
        <taxon>Eukaryota</taxon>
        <taxon>Fungi</taxon>
        <taxon>Dikarya</taxon>
        <taxon>Basidiomycota</taxon>
        <taxon>Agaricomycotina</taxon>
        <taxon>Tremellomycetes</taxon>
        <taxon>Trichosporonales</taxon>
        <taxon>Trichosporonaceae</taxon>
        <taxon>Vanrija</taxon>
    </lineage>
</organism>
<dbReference type="RefSeq" id="XP_062627337.1">
    <property type="nucleotide sequence ID" value="XM_062771353.1"/>
</dbReference>
<keyword evidence="6" id="KW-1133">Transmembrane helix</keyword>
<evidence type="ECO:0000256" key="6">
    <source>
        <dbReference type="ARBA" id="ARBA00022989"/>
    </source>
</evidence>
<proteinExistence type="inferred from homology"/>
<dbReference type="InterPro" id="IPR005336">
    <property type="entry name" value="MPC"/>
</dbReference>
<dbReference type="EMBL" id="CP086716">
    <property type="protein sequence ID" value="WOO81305.1"/>
    <property type="molecule type" value="Genomic_DNA"/>
</dbReference>
<comment type="function">
    <text evidence="9">Mediates the uptake of pyruvate into mitochondria.</text>
</comment>
<evidence type="ECO:0000256" key="7">
    <source>
        <dbReference type="ARBA" id="ARBA00023128"/>
    </source>
</evidence>
<evidence type="ECO:0000256" key="1">
    <source>
        <dbReference type="ARBA" id="ARBA00004448"/>
    </source>
</evidence>
<keyword evidence="5 9" id="KW-0999">Mitochondrion inner membrane</keyword>
<keyword evidence="10" id="KW-0670">Pyruvate</keyword>
<evidence type="ECO:0000256" key="8">
    <source>
        <dbReference type="ARBA" id="ARBA00023136"/>
    </source>
</evidence>
<keyword evidence="11" id="KW-1185">Reference proteome</keyword>
<dbReference type="Proteomes" id="UP000827549">
    <property type="component" value="Chromosome 3"/>
</dbReference>